<reference evidence="9 10" key="1">
    <citation type="journal article" date="2016" name="Biochim. Biophys. Acta">
        <title>Characterization of red-shifted phycobilisomes isolated from the chlorophyll f-containing cyanobacterium Halomicronema hongdechloris.</title>
        <authorList>
            <person name="Li Y."/>
            <person name="Lin Y."/>
            <person name="Garvey C.J."/>
            <person name="Birch D."/>
            <person name="Corkery R.W."/>
            <person name="Loughlin P.C."/>
            <person name="Scheer H."/>
            <person name="Willows R.D."/>
            <person name="Chen M."/>
        </authorList>
    </citation>
    <scope>NUCLEOTIDE SEQUENCE [LARGE SCALE GENOMIC DNA]</scope>
    <source>
        <strain evidence="9 10">C2206</strain>
    </source>
</reference>
<dbReference type="InterPro" id="IPR023347">
    <property type="entry name" value="Lysozyme_dom_sf"/>
</dbReference>
<evidence type="ECO:0000256" key="1">
    <source>
        <dbReference type="ARBA" id="ARBA00000632"/>
    </source>
</evidence>
<evidence type="ECO:0000259" key="8">
    <source>
        <dbReference type="Pfam" id="PF01471"/>
    </source>
</evidence>
<dbReference type="InterPro" id="IPR036366">
    <property type="entry name" value="PGBDSf"/>
</dbReference>
<dbReference type="PANTHER" id="PTHR38107">
    <property type="match status" value="1"/>
</dbReference>
<keyword evidence="6 7" id="KW-0326">Glycosidase</keyword>
<dbReference type="SUPFAM" id="SSF53955">
    <property type="entry name" value="Lysozyme-like"/>
    <property type="match status" value="1"/>
</dbReference>
<dbReference type="InterPro" id="IPR034690">
    <property type="entry name" value="Endolysin_T4_type"/>
</dbReference>
<dbReference type="GO" id="GO:0016998">
    <property type="term" value="P:cell wall macromolecule catabolic process"/>
    <property type="evidence" value="ECO:0007669"/>
    <property type="project" value="InterPro"/>
</dbReference>
<dbReference type="Gene3D" id="1.10.101.10">
    <property type="entry name" value="PGBD-like superfamily/PGBD"/>
    <property type="match status" value="2"/>
</dbReference>
<dbReference type="Pfam" id="PF01471">
    <property type="entry name" value="PG_binding_1"/>
    <property type="match status" value="2"/>
</dbReference>
<keyword evidence="10" id="KW-1185">Reference proteome</keyword>
<evidence type="ECO:0000256" key="2">
    <source>
        <dbReference type="ARBA" id="ARBA00022529"/>
    </source>
</evidence>
<dbReference type="InterPro" id="IPR051018">
    <property type="entry name" value="Bacteriophage_GH24"/>
</dbReference>
<dbReference type="SUPFAM" id="SSF47090">
    <property type="entry name" value="PGBD-like"/>
    <property type="match status" value="2"/>
</dbReference>
<dbReference type="OrthoDB" id="529831at2"/>
<comment type="similarity">
    <text evidence="7">Belongs to the glycosyl hydrolase 24 family.</text>
</comment>
<feature type="domain" description="Peptidoglycan binding-like" evidence="8">
    <location>
        <begin position="220"/>
        <end position="275"/>
    </location>
</feature>
<dbReference type="InterPro" id="IPR033907">
    <property type="entry name" value="Endolysin_autolysin"/>
</dbReference>
<dbReference type="PANTHER" id="PTHR38107:SF3">
    <property type="entry name" value="LYSOZYME RRRD-RELATED"/>
    <property type="match status" value="1"/>
</dbReference>
<keyword evidence="2 7" id="KW-0929">Antimicrobial</keyword>
<dbReference type="GO" id="GO:0042742">
    <property type="term" value="P:defense response to bacterium"/>
    <property type="evidence" value="ECO:0007669"/>
    <property type="project" value="UniProtKB-KW"/>
</dbReference>
<dbReference type="HAMAP" id="MF_04110">
    <property type="entry name" value="ENDOLYSIN_T4"/>
    <property type="match status" value="1"/>
</dbReference>
<dbReference type="GO" id="GO:0003796">
    <property type="term" value="F:lysozyme activity"/>
    <property type="evidence" value="ECO:0007669"/>
    <property type="project" value="UniProtKB-EC"/>
</dbReference>
<dbReference type="CDD" id="cd00737">
    <property type="entry name" value="lyz_endolysin_autolysin"/>
    <property type="match status" value="1"/>
</dbReference>
<keyword evidence="3 7" id="KW-0081">Bacteriolytic enzyme</keyword>
<feature type="domain" description="Peptidoglycan binding-like" evidence="8">
    <location>
        <begin position="288"/>
        <end position="343"/>
    </location>
</feature>
<dbReference type="Proteomes" id="UP000191901">
    <property type="component" value="Chromosome"/>
</dbReference>
<evidence type="ECO:0000256" key="3">
    <source>
        <dbReference type="ARBA" id="ARBA00022638"/>
    </source>
</evidence>
<gene>
    <name evidence="9" type="primary">cwlL</name>
    <name evidence="9" type="ORF">XM38_051520</name>
</gene>
<keyword evidence="4 7" id="KW-0378">Hydrolase</keyword>
<dbReference type="InterPro" id="IPR002477">
    <property type="entry name" value="Peptidoglycan-bd-like"/>
</dbReference>
<evidence type="ECO:0000256" key="4">
    <source>
        <dbReference type="ARBA" id="ARBA00022801"/>
    </source>
</evidence>
<evidence type="ECO:0000256" key="7">
    <source>
        <dbReference type="RuleBase" id="RU003788"/>
    </source>
</evidence>
<protein>
    <recommendedName>
        <fullName evidence="7">Lysozyme</fullName>
        <ecNumber evidence="7">3.2.1.17</ecNumber>
    </recommendedName>
</protein>
<sequence length="346" mass="37685">MARVPQAGVAMIKQFEGCRLEAYPDPRTGGKPYTIGWGNTRKRDGSPFQLGERISQAEADALLTWHVEAAFLPPLEKIPVWSSLTEPQQGAILSFAYNLGAHFYGNRGFETITRVLQKRQWDQIEAALVLYRNPGSNVEEGLLRRRLSEANLFLSGTSGVSLSAAGRDYLASGRTYGSGARLSQQAQAYLQGRSSPVATAPTTPTATDRRTLYLTNPYLQGEDVKQAQECLHRKGAGLVVDGVFGPATKLAVERFQQVNGLAVDGVVGSKTWSCLLMRVLYLTEPYLTGNDVRQVQQALAKAGQRVSIDGVFGPNTEQAVKQFQASQRLVTDGIVGPKTLTRLNIG</sequence>
<dbReference type="InterPro" id="IPR023346">
    <property type="entry name" value="Lysozyme-like_dom_sf"/>
</dbReference>
<keyword evidence="5" id="KW-1035">Host cytoplasm</keyword>
<evidence type="ECO:0000256" key="5">
    <source>
        <dbReference type="ARBA" id="ARBA00023200"/>
    </source>
</evidence>
<dbReference type="GO" id="GO:0031640">
    <property type="term" value="P:killing of cells of another organism"/>
    <property type="evidence" value="ECO:0007669"/>
    <property type="project" value="UniProtKB-KW"/>
</dbReference>
<dbReference type="AlphaFoldDB" id="A0A1Z3HVL0"/>
<dbReference type="GO" id="GO:0009253">
    <property type="term" value="P:peptidoglycan catabolic process"/>
    <property type="evidence" value="ECO:0007669"/>
    <property type="project" value="InterPro"/>
</dbReference>
<accession>A0A1Z3HVL0</accession>
<proteinExistence type="inferred from homology"/>
<evidence type="ECO:0000256" key="6">
    <source>
        <dbReference type="ARBA" id="ARBA00023295"/>
    </source>
</evidence>
<organism evidence="9 10">
    <name type="scientific">Halomicronema hongdechloris C2206</name>
    <dbReference type="NCBI Taxonomy" id="1641165"/>
    <lineage>
        <taxon>Bacteria</taxon>
        <taxon>Bacillati</taxon>
        <taxon>Cyanobacteriota</taxon>
        <taxon>Cyanophyceae</taxon>
        <taxon>Nodosilineales</taxon>
        <taxon>Nodosilineaceae</taxon>
        <taxon>Halomicronema</taxon>
    </lineage>
</organism>
<dbReference type="InterPro" id="IPR036365">
    <property type="entry name" value="PGBD-like_sf"/>
</dbReference>
<comment type="catalytic activity">
    <reaction evidence="1 7">
        <text>Hydrolysis of (1-&gt;4)-beta-linkages between N-acetylmuramic acid and N-acetyl-D-glucosamine residues in a peptidoglycan and between N-acetyl-D-glucosamine residues in chitodextrins.</text>
        <dbReference type="EC" id="3.2.1.17"/>
    </reaction>
</comment>
<dbReference type="RefSeq" id="WP_080805312.1">
    <property type="nucleotide sequence ID" value="NZ_CP021983.2"/>
</dbReference>
<evidence type="ECO:0000313" key="9">
    <source>
        <dbReference type="EMBL" id="ASC74177.1"/>
    </source>
</evidence>
<dbReference type="KEGG" id="hhg:XM38_051520"/>
<evidence type="ECO:0000313" key="10">
    <source>
        <dbReference type="Proteomes" id="UP000191901"/>
    </source>
</evidence>
<name>A0A1Z3HVL0_9CYAN</name>
<dbReference type="InterPro" id="IPR002196">
    <property type="entry name" value="Glyco_hydro_24"/>
</dbReference>
<dbReference type="EC" id="3.2.1.17" evidence="7"/>
<dbReference type="Pfam" id="PF00959">
    <property type="entry name" value="Phage_lysozyme"/>
    <property type="match status" value="1"/>
</dbReference>
<dbReference type="Gene3D" id="1.10.530.40">
    <property type="match status" value="1"/>
</dbReference>
<dbReference type="EMBL" id="CP021983">
    <property type="protein sequence ID" value="ASC74177.1"/>
    <property type="molecule type" value="Genomic_DNA"/>
</dbReference>